<comment type="caution">
    <text evidence="2">The sequence shown here is derived from an EMBL/GenBank/DDBJ whole genome shotgun (WGS) entry which is preliminary data.</text>
</comment>
<reference evidence="2 3" key="1">
    <citation type="submission" date="2021-06" db="EMBL/GenBank/DDBJ databases">
        <authorList>
            <person name="Sun Q."/>
            <person name="Li D."/>
        </authorList>
    </citation>
    <scope>NUCLEOTIDE SEQUENCE [LARGE SCALE GENOMIC DNA]</scope>
    <source>
        <strain evidence="2 3">MSJ-40</strain>
    </source>
</reference>
<dbReference type="RefSeq" id="WP_216516126.1">
    <property type="nucleotide sequence ID" value="NZ_JAHLPM010000001.1"/>
</dbReference>
<dbReference type="EMBL" id="JAHLPM010000001">
    <property type="protein sequence ID" value="MBU5436713.1"/>
    <property type="molecule type" value="Genomic_DNA"/>
</dbReference>
<gene>
    <name evidence="2" type="ORF">KQI42_01765</name>
</gene>
<proteinExistence type="predicted"/>
<keyword evidence="3" id="KW-1185">Reference proteome</keyword>
<dbReference type="Proteomes" id="UP000749471">
    <property type="component" value="Unassembled WGS sequence"/>
</dbReference>
<name>A0ABS6E1D9_9FIRM</name>
<accession>A0ABS6E1D9</accession>
<protein>
    <submittedName>
        <fullName evidence="2">Rod-binding protein</fullName>
    </submittedName>
</protein>
<dbReference type="InterPro" id="IPR019301">
    <property type="entry name" value="Flagellar_prot_FlgJ_N"/>
</dbReference>
<dbReference type="Pfam" id="PF10135">
    <property type="entry name" value="Rod-binding"/>
    <property type="match status" value="1"/>
</dbReference>
<evidence type="ECO:0000259" key="1">
    <source>
        <dbReference type="Pfam" id="PF10135"/>
    </source>
</evidence>
<sequence>MEILPNNNIIGNGQDPTIIQKKMENLIKENVEDSKLKEVCKEFESIFLYMMFKEMKNTIPENGIIEKSQGTKVFEEMYLEELSKEITKGDNGIGIAEMMYQQFKKGYVSW</sequence>
<evidence type="ECO:0000313" key="3">
    <source>
        <dbReference type="Proteomes" id="UP000749471"/>
    </source>
</evidence>
<feature type="domain" description="Flagellar protein FlgJ N-terminal" evidence="1">
    <location>
        <begin position="53"/>
        <end position="102"/>
    </location>
</feature>
<organism evidence="2 3">
    <name type="scientific">Tissierella simiarum</name>
    <dbReference type="NCBI Taxonomy" id="2841534"/>
    <lineage>
        <taxon>Bacteria</taxon>
        <taxon>Bacillati</taxon>
        <taxon>Bacillota</taxon>
        <taxon>Tissierellia</taxon>
        <taxon>Tissierellales</taxon>
        <taxon>Tissierellaceae</taxon>
        <taxon>Tissierella</taxon>
    </lineage>
</organism>
<evidence type="ECO:0000313" key="2">
    <source>
        <dbReference type="EMBL" id="MBU5436713.1"/>
    </source>
</evidence>